<reference evidence="1 2" key="1">
    <citation type="journal article" date="2009" name="Stand. Genomic Sci.">
        <title>Complete genome sequence of Catenulispora acidiphila type strain (ID 139908).</title>
        <authorList>
            <person name="Copeland A."/>
            <person name="Lapidus A."/>
            <person name="Glavina Del Rio T."/>
            <person name="Nolan M."/>
            <person name="Lucas S."/>
            <person name="Chen F."/>
            <person name="Tice H."/>
            <person name="Cheng J.F."/>
            <person name="Bruce D."/>
            <person name="Goodwin L."/>
            <person name="Pitluck S."/>
            <person name="Mikhailova N."/>
            <person name="Pati A."/>
            <person name="Ivanova N."/>
            <person name="Mavromatis K."/>
            <person name="Chen A."/>
            <person name="Palaniappan K."/>
            <person name="Chain P."/>
            <person name="Land M."/>
            <person name="Hauser L."/>
            <person name="Chang Y.J."/>
            <person name="Jeffries C.D."/>
            <person name="Chertkov O."/>
            <person name="Brettin T."/>
            <person name="Detter J.C."/>
            <person name="Han C."/>
            <person name="Ali Z."/>
            <person name="Tindall B.J."/>
            <person name="Goker M."/>
            <person name="Bristow J."/>
            <person name="Eisen J.A."/>
            <person name="Markowitz V."/>
            <person name="Hugenholtz P."/>
            <person name="Kyrpides N.C."/>
            <person name="Klenk H.P."/>
        </authorList>
    </citation>
    <scope>NUCLEOTIDE SEQUENCE [LARGE SCALE GENOMIC DNA]</scope>
    <source>
        <strain evidence="2">DSM 44928 / JCM 14897 / NBRC 102108 / NRRL B-24433 / ID139908</strain>
    </source>
</reference>
<organism evidence="1 2">
    <name type="scientific">Catenulispora acidiphila (strain DSM 44928 / JCM 14897 / NBRC 102108 / NRRL B-24433 / ID139908)</name>
    <dbReference type="NCBI Taxonomy" id="479433"/>
    <lineage>
        <taxon>Bacteria</taxon>
        <taxon>Bacillati</taxon>
        <taxon>Actinomycetota</taxon>
        <taxon>Actinomycetes</taxon>
        <taxon>Catenulisporales</taxon>
        <taxon>Catenulisporaceae</taxon>
        <taxon>Catenulispora</taxon>
    </lineage>
</organism>
<dbReference type="KEGG" id="cai:Caci_5505"/>
<dbReference type="STRING" id="479433.Caci_5505"/>
<dbReference type="HOGENOM" id="CLU_2631691_0_0_11"/>
<dbReference type="AlphaFoldDB" id="C7QAP1"/>
<keyword evidence="2" id="KW-1185">Reference proteome</keyword>
<dbReference type="Proteomes" id="UP000000851">
    <property type="component" value="Chromosome"/>
</dbReference>
<sequence length="77" mass="8130">MGATAAQAMLDNCRIRAESHLDGSMYGPVLAGGLDRPFLLMCSQLDDIGDDPTGRAEVASARLTRGAVAGRRAQFVH</sequence>
<dbReference type="InterPro" id="IPR029058">
    <property type="entry name" value="AB_hydrolase_fold"/>
</dbReference>
<dbReference type="EMBL" id="CP001700">
    <property type="protein sequence ID" value="ACU74364.1"/>
    <property type="molecule type" value="Genomic_DNA"/>
</dbReference>
<gene>
    <name evidence="1" type="ordered locus">Caci_5505</name>
</gene>
<evidence type="ECO:0000313" key="2">
    <source>
        <dbReference type="Proteomes" id="UP000000851"/>
    </source>
</evidence>
<dbReference type="RefSeq" id="WP_015794093.1">
    <property type="nucleotide sequence ID" value="NC_013131.1"/>
</dbReference>
<name>C7QAP1_CATAD</name>
<dbReference type="InParanoid" id="C7QAP1"/>
<protein>
    <submittedName>
        <fullName evidence="1">Uncharacterized protein</fullName>
    </submittedName>
</protein>
<accession>C7QAP1</accession>
<proteinExistence type="predicted"/>
<dbReference type="Gene3D" id="3.40.50.1820">
    <property type="entry name" value="alpha/beta hydrolase"/>
    <property type="match status" value="1"/>
</dbReference>
<evidence type="ECO:0000313" key="1">
    <source>
        <dbReference type="EMBL" id="ACU74364.1"/>
    </source>
</evidence>